<organism evidence="1">
    <name type="scientific">Arion vulgaris</name>
    <dbReference type="NCBI Taxonomy" id="1028688"/>
    <lineage>
        <taxon>Eukaryota</taxon>
        <taxon>Metazoa</taxon>
        <taxon>Spiralia</taxon>
        <taxon>Lophotrochozoa</taxon>
        <taxon>Mollusca</taxon>
        <taxon>Gastropoda</taxon>
        <taxon>Heterobranchia</taxon>
        <taxon>Euthyneura</taxon>
        <taxon>Panpulmonata</taxon>
        <taxon>Eupulmonata</taxon>
        <taxon>Stylommatophora</taxon>
        <taxon>Helicina</taxon>
        <taxon>Arionoidea</taxon>
        <taxon>Arionidae</taxon>
        <taxon>Arion</taxon>
    </lineage>
</organism>
<reference evidence="1" key="1">
    <citation type="submission" date="2014-12" db="EMBL/GenBank/DDBJ databases">
        <title>Insight into the proteome of Arion vulgaris.</title>
        <authorList>
            <person name="Aradska J."/>
            <person name="Bulat T."/>
            <person name="Smidak R."/>
            <person name="Sarate P."/>
            <person name="Gangsoo J."/>
            <person name="Sialana F."/>
            <person name="Bilban M."/>
            <person name="Lubec G."/>
        </authorList>
    </citation>
    <scope>NUCLEOTIDE SEQUENCE</scope>
    <source>
        <tissue evidence="1">Skin</tissue>
    </source>
</reference>
<name>A0A0B7BUC1_9EUPU</name>
<proteinExistence type="predicted"/>
<dbReference type="AlphaFoldDB" id="A0A0B7BUC1"/>
<accession>A0A0B7BUC1</accession>
<evidence type="ECO:0000313" key="1">
    <source>
        <dbReference type="EMBL" id="CEK96814.1"/>
    </source>
</evidence>
<sequence>MSFVFKKQIPEVMHWQNNSLGKLNPHKKKLKTSALYNDFPWKKNTEQCEQQNMISKAHYSASQHSIHLTDKVRLPSSDLG</sequence>
<dbReference type="EMBL" id="HACG01049949">
    <property type="protein sequence ID" value="CEK96814.1"/>
    <property type="molecule type" value="Transcribed_RNA"/>
</dbReference>
<gene>
    <name evidence="1" type="primary">ORF213547</name>
</gene>
<protein>
    <submittedName>
        <fullName evidence="1">Uncharacterized protein</fullName>
    </submittedName>
</protein>